<dbReference type="EMBL" id="JBELQC010000002">
    <property type="protein sequence ID" value="MFL9841973.1"/>
    <property type="molecule type" value="Genomic_DNA"/>
</dbReference>
<protein>
    <submittedName>
        <fullName evidence="2">SH3 domain-containing protein</fullName>
    </submittedName>
</protein>
<evidence type="ECO:0000259" key="1">
    <source>
        <dbReference type="Pfam" id="PF18348"/>
    </source>
</evidence>
<accession>A0ABW8YPB7</accession>
<feature type="domain" description="Bacterial dipeptidyl-peptidase SH3" evidence="1">
    <location>
        <begin position="38"/>
        <end position="85"/>
    </location>
</feature>
<proteinExistence type="predicted"/>
<keyword evidence="3" id="KW-1185">Reference proteome</keyword>
<reference evidence="2 3" key="1">
    <citation type="submission" date="2024-06" db="EMBL/GenBank/DDBJ databases">
        <authorList>
            <person name="Kaempfer P."/>
            <person name="Viver T."/>
        </authorList>
    </citation>
    <scope>NUCLEOTIDE SEQUENCE [LARGE SCALE GENOMIC DNA]</scope>
    <source>
        <strain evidence="2 3">ST-64</strain>
    </source>
</reference>
<name>A0ABW8YPB7_9SPHN</name>
<evidence type="ECO:0000313" key="3">
    <source>
        <dbReference type="Proteomes" id="UP001629244"/>
    </source>
</evidence>
<sequence length="89" mass="9217">MTQAARRDLADIRLADRVFAPHYAAPALHTVSVPTSLRADRSDDAELLATLATGDIFEVLEVSGGLAWGRAPGVGKVGYVAASDLGIAA</sequence>
<dbReference type="InterPro" id="IPR041382">
    <property type="entry name" value="SH3_16"/>
</dbReference>
<gene>
    <name evidence="2" type="ORF">ABS767_13445</name>
</gene>
<dbReference type="Proteomes" id="UP001629244">
    <property type="component" value="Unassembled WGS sequence"/>
</dbReference>
<evidence type="ECO:0000313" key="2">
    <source>
        <dbReference type="EMBL" id="MFL9841973.1"/>
    </source>
</evidence>
<comment type="caution">
    <text evidence="2">The sequence shown here is derived from an EMBL/GenBank/DDBJ whole genome shotgun (WGS) entry which is preliminary data.</text>
</comment>
<dbReference type="RefSeq" id="WP_408079188.1">
    <property type="nucleotide sequence ID" value="NZ_JBELQC010000002.1"/>
</dbReference>
<organism evidence="2 3">
    <name type="scientific">Sphingomonas plantiphila</name>
    <dbReference type="NCBI Taxonomy" id="3163295"/>
    <lineage>
        <taxon>Bacteria</taxon>
        <taxon>Pseudomonadati</taxon>
        <taxon>Pseudomonadota</taxon>
        <taxon>Alphaproteobacteria</taxon>
        <taxon>Sphingomonadales</taxon>
        <taxon>Sphingomonadaceae</taxon>
        <taxon>Sphingomonas</taxon>
    </lineage>
</organism>
<dbReference type="Pfam" id="PF18348">
    <property type="entry name" value="SH3_16"/>
    <property type="match status" value="1"/>
</dbReference>